<dbReference type="GO" id="GO:0000150">
    <property type="term" value="F:DNA strand exchange activity"/>
    <property type="evidence" value="ECO:0007669"/>
    <property type="project" value="InterPro"/>
</dbReference>
<dbReference type="InterPro" id="IPR006118">
    <property type="entry name" value="Recombinase_CS"/>
</dbReference>
<feature type="region of interest" description="Disordered" evidence="5">
    <location>
        <begin position="196"/>
        <end position="218"/>
    </location>
</feature>
<dbReference type="PANTHER" id="PTHR30461">
    <property type="entry name" value="DNA-INVERTASE FROM LAMBDOID PROPHAGE"/>
    <property type="match status" value="1"/>
</dbReference>
<dbReference type="OrthoDB" id="6968708at2759"/>
<keyword evidence="4" id="KW-0233">DNA recombination</keyword>
<dbReference type="InterPro" id="IPR006119">
    <property type="entry name" value="Resolv_N"/>
</dbReference>
<dbReference type="Pfam" id="PF00239">
    <property type="entry name" value="Resolvase"/>
    <property type="match status" value="1"/>
</dbReference>
<name>A0A7R9LC95_9ACAR</name>
<evidence type="ECO:0000313" key="7">
    <source>
        <dbReference type="EMBL" id="CAD7638909.1"/>
    </source>
</evidence>
<dbReference type="GO" id="GO:0003677">
    <property type="term" value="F:DNA binding"/>
    <property type="evidence" value="ECO:0007669"/>
    <property type="project" value="UniProtKB-KW"/>
</dbReference>
<dbReference type="CDD" id="cd03768">
    <property type="entry name" value="SR_ResInv"/>
    <property type="match status" value="1"/>
</dbReference>
<dbReference type="PROSITE" id="PS00398">
    <property type="entry name" value="RECOMBINASES_2"/>
    <property type="match status" value="1"/>
</dbReference>
<feature type="domain" description="Resolvase/invertase-type recombinase catalytic" evidence="6">
    <location>
        <begin position="63"/>
        <end position="197"/>
    </location>
</feature>
<evidence type="ECO:0000259" key="6">
    <source>
        <dbReference type="PROSITE" id="PS51736"/>
    </source>
</evidence>
<dbReference type="GO" id="GO:0015074">
    <property type="term" value="P:DNA integration"/>
    <property type="evidence" value="ECO:0007669"/>
    <property type="project" value="UniProtKB-KW"/>
</dbReference>
<dbReference type="PROSITE" id="PS00397">
    <property type="entry name" value="RECOMBINASES_1"/>
    <property type="match status" value="1"/>
</dbReference>
<sequence>MPLKQSNYIKGSLIKRSFPFRQQNRGWNAMKFKRILGERRRNNTVKKKRIINNHKTILREYPIKVGYARVSTDCQKMDLQFDALKQAGCDRIFTDHGISGASNERPGLQQAMDILQPGDTLIVWRLDRLGRSLVQLVEHVSSLGNQGIEFKSLTESIDTASPGGKLLFHMIAALAEFERSLISERTKAGMAAAKLRGKHIGRPKKSKISGMASTNHRK</sequence>
<dbReference type="EMBL" id="OC915148">
    <property type="protein sequence ID" value="CAD7638909.1"/>
    <property type="molecule type" value="Genomic_DNA"/>
</dbReference>
<dbReference type="Gene3D" id="3.40.50.1390">
    <property type="entry name" value="Resolvase, N-terminal catalytic domain"/>
    <property type="match status" value="1"/>
</dbReference>
<dbReference type="InterPro" id="IPR050639">
    <property type="entry name" value="SSR_resolvase"/>
</dbReference>
<dbReference type="PANTHER" id="PTHR30461:SF2">
    <property type="entry name" value="SERINE RECOMBINASE PINE-RELATED"/>
    <property type="match status" value="1"/>
</dbReference>
<evidence type="ECO:0000256" key="4">
    <source>
        <dbReference type="ARBA" id="ARBA00023172"/>
    </source>
</evidence>
<evidence type="ECO:0000256" key="3">
    <source>
        <dbReference type="ARBA" id="ARBA00023125"/>
    </source>
</evidence>
<evidence type="ECO:0000313" key="8">
    <source>
        <dbReference type="Proteomes" id="UP000728032"/>
    </source>
</evidence>
<keyword evidence="3" id="KW-0238">DNA-binding</keyword>
<proteinExistence type="inferred from homology"/>
<dbReference type="FunFam" id="3.40.50.1390:FF:000001">
    <property type="entry name" value="DNA recombinase"/>
    <property type="match status" value="1"/>
</dbReference>
<keyword evidence="2" id="KW-0229">DNA integration</keyword>
<reference evidence="7" key="1">
    <citation type="submission" date="2020-11" db="EMBL/GenBank/DDBJ databases">
        <authorList>
            <person name="Tran Van P."/>
        </authorList>
    </citation>
    <scope>NUCLEOTIDE SEQUENCE</scope>
</reference>
<gene>
    <name evidence="7" type="ORF">ONB1V03_LOCUS1664</name>
</gene>
<feature type="compositionally biased region" description="Basic residues" evidence="5">
    <location>
        <begin position="196"/>
        <end position="207"/>
    </location>
</feature>
<dbReference type="EMBL" id="CAJPVJ010000323">
    <property type="protein sequence ID" value="CAG2162064.1"/>
    <property type="molecule type" value="Genomic_DNA"/>
</dbReference>
<organism evidence="7">
    <name type="scientific">Oppiella nova</name>
    <dbReference type="NCBI Taxonomy" id="334625"/>
    <lineage>
        <taxon>Eukaryota</taxon>
        <taxon>Metazoa</taxon>
        <taxon>Ecdysozoa</taxon>
        <taxon>Arthropoda</taxon>
        <taxon>Chelicerata</taxon>
        <taxon>Arachnida</taxon>
        <taxon>Acari</taxon>
        <taxon>Acariformes</taxon>
        <taxon>Sarcoptiformes</taxon>
        <taxon>Oribatida</taxon>
        <taxon>Brachypylina</taxon>
        <taxon>Oppioidea</taxon>
        <taxon>Oppiidae</taxon>
        <taxon>Oppiella</taxon>
    </lineage>
</organism>
<evidence type="ECO:0000256" key="1">
    <source>
        <dbReference type="ARBA" id="ARBA00009913"/>
    </source>
</evidence>
<accession>A0A7R9LC95</accession>
<protein>
    <recommendedName>
        <fullName evidence="6">Resolvase/invertase-type recombinase catalytic domain-containing protein</fullName>
    </recommendedName>
</protein>
<evidence type="ECO:0000256" key="2">
    <source>
        <dbReference type="ARBA" id="ARBA00022908"/>
    </source>
</evidence>
<dbReference type="SUPFAM" id="SSF53041">
    <property type="entry name" value="Resolvase-like"/>
    <property type="match status" value="1"/>
</dbReference>
<dbReference type="Proteomes" id="UP000728032">
    <property type="component" value="Unassembled WGS sequence"/>
</dbReference>
<dbReference type="PROSITE" id="PS51736">
    <property type="entry name" value="RECOMBINASES_3"/>
    <property type="match status" value="1"/>
</dbReference>
<comment type="similarity">
    <text evidence="1">Belongs to the site-specific recombinase resolvase family.</text>
</comment>
<keyword evidence="8" id="KW-1185">Reference proteome</keyword>
<dbReference type="InterPro" id="IPR036162">
    <property type="entry name" value="Resolvase-like_N_sf"/>
</dbReference>
<evidence type="ECO:0000256" key="5">
    <source>
        <dbReference type="SAM" id="MobiDB-lite"/>
    </source>
</evidence>
<dbReference type="SMART" id="SM00857">
    <property type="entry name" value="Resolvase"/>
    <property type="match status" value="1"/>
</dbReference>
<dbReference type="AlphaFoldDB" id="A0A7R9LC95"/>